<reference evidence="1 2" key="1">
    <citation type="submission" date="2016-01" db="EMBL/GenBank/DDBJ databases">
        <title>Biosynthesis of antibiotic leucinostatins and their inhibition on Phytophthora in bio-control Purpureocillium lilacinum.</title>
        <authorList>
            <person name="Wang G."/>
            <person name="Liu Z."/>
            <person name="Lin R."/>
            <person name="Li E."/>
            <person name="Mao Z."/>
            <person name="Ling J."/>
            <person name="Yin W."/>
            <person name="Xie B."/>
        </authorList>
    </citation>
    <scope>NUCLEOTIDE SEQUENCE [LARGE SCALE GENOMIC DNA]</scope>
    <source>
        <strain evidence="1">PLBJ-1</strain>
    </source>
</reference>
<accession>A0A179GFV5</accession>
<dbReference type="Proteomes" id="UP000078240">
    <property type="component" value="Unassembled WGS sequence"/>
</dbReference>
<evidence type="ECO:0000313" key="2">
    <source>
        <dbReference type="Proteomes" id="UP000078240"/>
    </source>
</evidence>
<sequence>MPNPPNRHMHRVGGGDGRGNTDINSAYWKAFVMALQTRIGGAGNDRLFYAAAETNRSIPASEYIPMATTNEFLYNEADALIPLDEPVYNPGNGGYCAALLQYLNLYRVTLTDTHDHDKADKLRKEMTDAIAELRVAKSAALKAYNEDVKNGITAKGQGFPKWCEQNDPSIKALEETMRTKSALFDACQNGDGVASNLNTFRNRVNDAALGAGQNPGICMQCCPEPIGDIAAKIHTPPGQPKPPIAQEPDVSASYWRAAYVLDPTYRGTMDRWSSNFEKSSAHNSINLDIQSAMNKSWKDLGYEQVAAGFDASCAGFIRVGASGMETSKYESAGIEHHQTGVSMSMFWKEMQLFNVKRGTWDVPNVRQTFALPAGHAGTGLGKRAVPTQFLCASGFGLKCVLQGAAKKAFNEAWERQVASKGAASVRICCFGFDACAKYDKKDEQESSTWEYDAASGTITINPTPTFGNAVLLGICCSVVEL</sequence>
<comment type="caution">
    <text evidence="1">The sequence shown here is derived from an EMBL/GenBank/DDBJ whole genome shotgun (WGS) entry which is preliminary data.</text>
</comment>
<proteinExistence type="predicted"/>
<dbReference type="EMBL" id="LSBH01000007">
    <property type="protein sequence ID" value="OAQ76340.1"/>
    <property type="molecule type" value="Genomic_DNA"/>
</dbReference>
<protein>
    <submittedName>
        <fullName evidence="1">Uncharacterized protein</fullName>
    </submittedName>
</protein>
<evidence type="ECO:0000313" key="1">
    <source>
        <dbReference type="EMBL" id="OAQ76340.1"/>
    </source>
</evidence>
<name>A0A179GFV5_PURLI</name>
<gene>
    <name evidence="1" type="ORF">VFPBJ_08700</name>
</gene>
<dbReference type="AlphaFoldDB" id="A0A179GFV5"/>
<organism evidence="1 2">
    <name type="scientific">Purpureocillium lilacinum</name>
    <name type="common">Paecilomyces lilacinus</name>
    <dbReference type="NCBI Taxonomy" id="33203"/>
    <lineage>
        <taxon>Eukaryota</taxon>
        <taxon>Fungi</taxon>
        <taxon>Dikarya</taxon>
        <taxon>Ascomycota</taxon>
        <taxon>Pezizomycotina</taxon>
        <taxon>Sordariomycetes</taxon>
        <taxon>Hypocreomycetidae</taxon>
        <taxon>Hypocreales</taxon>
        <taxon>Ophiocordycipitaceae</taxon>
        <taxon>Purpureocillium</taxon>
    </lineage>
</organism>